<evidence type="ECO:0000256" key="11">
    <source>
        <dbReference type="SAM" id="MobiDB-lite"/>
    </source>
</evidence>
<dbReference type="PROSITE" id="PS00107">
    <property type="entry name" value="PROTEIN_KINASE_ATP"/>
    <property type="match status" value="1"/>
</dbReference>
<protein>
    <recommendedName>
        <fullName evidence="2">[RNA-polymerase]-subunit kinase</fullName>
        <ecNumber evidence="2">2.7.11.23</ecNumber>
    </recommendedName>
</protein>
<dbReference type="InterPro" id="IPR017441">
    <property type="entry name" value="Protein_kinase_ATP_BS"/>
</dbReference>
<evidence type="ECO:0000256" key="2">
    <source>
        <dbReference type="ARBA" id="ARBA00012409"/>
    </source>
</evidence>
<keyword evidence="5 9" id="KW-0547">Nucleotide-binding</keyword>
<dbReference type="GO" id="GO:0005634">
    <property type="term" value="C:nucleus"/>
    <property type="evidence" value="ECO:0000318"/>
    <property type="project" value="GO_Central"/>
</dbReference>
<dbReference type="EC" id="2.7.11.23" evidence="2"/>
<dbReference type="GeneID" id="100821354"/>
<sequence>MAVKRSAAAFSVDDSARSSAPTSPTAHKRRRVYCPDDYEETGVLGEGGFGVVVSARHRATGELVAVKALHSSSSSSRSSSSNRSSSSDAAVSGLMREASFLAACRGHPSLIGLHSVSRDPSTGELSIIMDYAAGPSLHDVLHVHRGSRPFPEAEVRGIMKELLGGAEHLHAQGIVHRDIKPENILVIDNNGGIKICDLGLAMSTASDAPPYTRCGTVPYMAPEVLLGMPDYGAMVDTWSLGCVMAELLAGERLFDGDEPGAQMLEIFDVLGAPGCSTWPAYKSLPLAGKLAKPPRCIRSCRRLRKLFPEEVLSREGYQVLRGLLSCNIDKRLSATAALRLPWFTNSGDASAV</sequence>
<feature type="region of interest" description="Disordered" evidence="11">
    <location>
        <begin position="1"/>
        <end position="32"/>
    </location>
</feature>
<dbReference type="HOGENOM" id="CLU_000288_181_1_1"/>
<evidence type="ECO:0000259" key="12">
    <source>
        <dbReference type="PROSITE" id="PS50011"/>
    </source>
</evidence>
<dbReference type="SUPFAM" id="SSF56112">
    <property type="entry name" value="Protein kinase-like (PK-like)"/>
    <property type="match status" value="1"/>
</dbReference>
<keyword evidence="15" id="KW-1185">Reference proteome</keyword>
<dbReference type="EMBL" id="CM000880">
    <property type="protein sequence ID" value="KQK15573.1"/>
    <property type="molecule type" value="Genomic_DNA"/>
</dbReference>
<dbReference type="eggNOG" id="KOG0663">
    <property type="taxonomic scope" value="Eukaryota"/>
</dbReference>
<gene>
    <name evidence="14" type="primary">LOC100821354</name>
    <name evidence="13" type="ORF">BRADI_1g23762v3</name>
</gene>
<feature type="binding site" evidence="9">
    <location>
        <position position="67"/>
    </location>
    <ligand>
        <name>ATP</name>
        <dbReference type="ChEBI" id="CHEBI:30616"/>
    </ligand>
</feature>
<dbReference type="GO" id="GO:0004674">
    <property type="term" value="F:protein serine/threonine kinase activity"/>
    <property type="evidence" value="ECO:0000318"/>
    <property type="project" value="GO_Central"/>
</dbReference>
<reference evidence="13 14" key="1">
    <citation type="journal article" date="2010" name="Nature">
        <title>Genome sequencing and analysis of the model grass Brachypodium distachyon.</title>
        <authorList>
            <consortium name="International Brachypodium Initiative"/>
        </authorList>
    </citation>
    <scope>NUCLEOTIDE SEQUENCE [LARGE SCALE GENOMIC DNA]</scope>
    <source>
        <strain evidence="13 14">Bd21</strain>
    </source>
</reference>
<keyword evidence="4" id="KW-0808">Transferase</keyword>
<dbReference type="EnsemblPlants" id="KQK15573">
    <property type="protein sequence ID" value="KQK15573"/>
    <property type="gene ID" value="BRADI_1g23762v3"/>
</dbReference>
<dbReference type="InterPro" id="IPR000719">
    <property type="entry name" value="Prot_kinase_dom"/>
</dbReference>
<name>I1GT41_BRADI</name>
<keyword evidence="3" id="KW-0597">Phosphoprotein</keyword>
<evidence type="ECO:0000256" key="10">
    <source>
        <dbReference type="RuleBase" id="RU000304"/>
    </source>
</evidence>
<dbReference type="GO" id="GO:0008353">
    <property type="term" value="F:RNA polymerase II CTD heptapeptide repeat kinase activity"/>
    <property type="evidence" value="ECO:0007669"/>
    <property type="project" value="UniProtKB-EC"/>
</dbReference>
<dbReference type="OMA" id="WDHEDCE"/>
<keyword evidence="7 9" id="KW-0067">ATP-binding</keyword>
<dbReference type="SMART" id="SM00220">
    <property type="entry name" value="S_TKc"/>
    <property type="match status" value="1"/>
</dbReference>
<dbReference type="OrthoDB" id="592835at2759"/>
<reference evidence="13" key="2">
    <citation type="submission" date="2017-06" db="EMBL/GenBank/DDBJ databases">
        <title>WGS assembly of Brachypodium distachyon.</title>
        <authorList>
            <consortium name="The International Brachypodium Initiative"/>
            <person name="Lucas S."/>
            <person name="Harmon-Smith M."/>
            <person name="Lail K."/>
            <person name="Tice H."/>
            <person name="Grimwood J."/>
            <person name="Bruce D."/>
            <person name="Barry K."/>
            <person name="Shu S."/>
            <person name="Lindquist E."/>
            <person name="Wang M."/>
            <person name="Pitluck S."/>
            <person name="Vogel J.P."/>
            <person name="Garvin D.F."/>
            <person name="Mockler T.C."/>
            <person name="Schmutz J."/>
            <person name="Rokhsar D."/>
            <person name="Bevan M.W."/>
        </authorList>
    </citation>
    <scope>NUCLEOTIDE SEQUENCE</scope>
    <source>
        <strain evidence="13">Bd21</strain>
    </source>
</reference>
<evidence type="ECO:0000256" key="5">
    <source>
        <dbReference type="ARBA" id="ARBA00022741"/>
    </source>
</evidence>
<dbReference type="Gramene" id="KQK15573">
    <property type="protein sequence ID" value="KQK15573"/>
    <property type="gene ID" value="BRADI_1g23762v3"/>
</dbReference>
<dbReference type="InterPro" id="IPR008271">
    <property type="entry name" value="Ser/Thr_kinase_AS"/>
</dbReference>
<reference evidence="14" key="3">
    <citation type="submission" date="2018-08" db="UniProtKB">
        <authorList>
            <consortium name="EnsemblPlants"/>
        </authorList>
    </citation>
    <scope>IDENTIFICATION</scope>
    <source>
        <strain evidence="14">cv. Bd21</strain>
    </source>
</reference>
<dbReference type="STRING" id="15368.I1GT41"/>
<dbReference type="KEGG" id="bdi:100821354"/>
<accession>I1GT41</accession>
<comment type="catalytic activity">
    <reaction evidence="8">
        <text>[DNA-directed RNA polymerase] + ATP = phospho-[DNA-directed RNA polymerase] + ADP + H(+)</text>
        <dbReference type="Rhea" id="RHEA:10216"/>
        <dbReference type="Rhea" id="RHEA-COMP:11321"/>
        <dbReference type="Rhea" id="RHEA-COMP:11322"/>
        <dbReference type="ChEBI" id="CHEBI:15378"/>
        <dbReference type="ChEBI" id="CHEBI:30616"/>
        <dbReference type="ChEBI" id="CHEBI:43176"/>
        <dbReference type="ChEBI" id="CHEBI:68546"/>
        <dbReference type="ChEBI" id="CHEBI:456216"/>
        <dbReference type="EC" id="2.7.11.23"/>
    </reaction>
</comment>
<evidence type="ECO:0000256" key="8">
    <source>
        <dbReference type="ARBA" id="ARBA00049280"/>
    </source>
</evidence>
<evidence type="ECO:0000256" key="1">
    <source>
        <dbReference type="ARBA" id="ARBA00006485"/>
    </source>
</evidence>
<dbReference type="PROSITE" id="PS00108">
    <property type="entry name" value="PROTEIN_KINASE_ST"/>
    <property type="match status" value="1"/>
</dbReference>
<dbReference type="InterPro" id="IPR011009">
    <property type="entry name" value="Kinase-like_dom_sf"/>
</dbReference>
<dbReference type="PANTHER" id="PTHR24056:SF404">
    <property type="entry name" value="PROTEIN KINASE DOMAIN-CONTAINING PROTEIN"/>
    <property type="match status" value="1"/>
</dbReference>
<evidence type="ECO:0000256" key="4">
    <source>
        <dbReference type="ARBA" id="ARBA00022679"/>
    </source>
</evidence>
<dbReference type="RefSeq" id="XP_003560045.1">
    <property type="nucleotide sequence ID" value="XM_003559997.1"/>
</dbReference>
<dbReference type="Pfam" id="PF00069">
    <property type="entry name" value="Pkinase"/>
    <property type="match status" value="1"/>
</dbReference>
<dbReference type="FunFam" id="3.30.200.20:FF:001017">
    <property type="entry name" value="Cyclin-dependent kinase G-1"/>
    <property type="match status" value="1"/>
</dbReference>
<comment type="similarity">
    <text evidence="1">Belongs to the protein kinase superfamily. CMGC Ser/Thr protein kinase family. CDC2/CDKX subfamily.</text>
</comment>
<organism evidence="13">
    <name type="scientific">Brachypodium distachyon</name>
    <name type="common">Purple false brome</name>
    <name type="synonym">Trachynia distachya</name>
    <dbReference type="NCBI Taxonomy" id="15368"/>
    <lineage>
        <taxon>Eukaryota</taxon>
        <taxon>Viridiplantae</taxon>
        <taxon>Streptophyta</taxon>
        <taxon>Embryophyta</taxon>
        <taxon>Tracheophyta</taxon>
        <taxon>Spermatophyta</taxon>
        <taxon>Magnoliopsida</taxon>
        <taxon>Liliopsida</taxon>
        <taxon>Poales</taxon>
        <taxon>Poaceae</taxon>
        <taxon>BOP clade</taxon>
        <taxon>Pooideae</taxon>
        <taxon>Stipodae</taxon>
        <taxon>Brachypodieae</taxon>
        <taxon>Brachypodium</taxon>
    </lineage>
</organism>
<evidence type="ECO:0000256" key="7">
    <source>
        <dbReference type="ARBA" id="ARBA00022840"/>
    </source>
</evidence>
<evidence type="ECO:0000313" key="13">
    <source>
        <dbReference type="EMBL" id="KQK15573.1"/>
    </source>
</evidence>
<evidence type="ECO:0000313" key="14">
    <source>
        <dbReference type="EnsemblPlants" id="KQK15573"/>
    </source>
</evidence>
<keyword evidence="10" id="KW-0723">Serine/threonine-protein kinase</keyword>
<proteinExistence type="inferred from homology"/>
<feature type="domain" description="Protein kinase" evidence="12">
    <location>
        <begin position="38"/>
        <end position="343"/>
    </location>
</feature>
<evidence type="ECO:0000256" key="9">
    <source>
        <dbReference type="PROSITE-ProRule" id="PRU10141"/>
    </source>
</evidence>
<dbReference type="InterPro" id="IPR050108">
    <property type="entry name" value="CDK"/>
</dbReference>
<dbReference type="PROSITE" id="PS50011">
    <property type="entry name" value="PROTEIN_KINASE_DOM"/>
    <property type="match status" value="1"/>
</dbReference>
<dbReference type="Proteomes" id="UP000008810">
    <property type="component" value="Chromosome 1"/>
</dbReference>
<keyword evidence="6" id="KW-0418">Kinase</keyword>
<evidence type="ECO:0000256" key="3">
    <source>
        <dbReference type="ARBA" id="ARBA00022553"/>
    </source>
</evidence>
<dbReference type="AlphaFoldDB" id="I1GT41"/>
<dbReference type="FunFam" id="1.10.510.10:FF:000790">
    <property type="entry name" value="Cyclin-dependent kinase G-1"/>
    <property type="match status" value="1"/>
</dbReference>
<dbReference type="GO" id="GO:0005524">
    <property type="term" value="F:ATP binding"/>
    <property type="evidence" value="ECO:0007669"/>
    <property type="project" value="UniProtKB-UniRule"/>
</dbReference>
<evidence type="ECO:0000256" key="6">
    <source>
        <dbReference type="ARBA" id="ARBA00022777"/>
    </source>
</evidence>
<dbReference type="PANTHER" id="PTHR24056">
    <property type="entry name" value="CELL DIVISION PROTEIN KINASE"/>
    <property type="match status" value="1"/>
</dbReference>
<evidence type="ECO:0000313" key="15">
    <source>
        <dbReference type="Proteomes" id="UP000008810"/>
    </source>
</evidence>
<dbReference type="Gene3D" id="1.10.510.10">
    <property type="entry name" value="Transferase(Phosphotransferase) domain 1"/>
    <property type="match status" value="1"/>
</dbReference>
<dbReference type="Gene3D" id="3.30.200.20">
    <property type="entry name" value="Phosphorylase Kinase, domain 1"/>
    <property type="match status" value="1"/>
</dbReference>